<reference evidence="3" key="2">
    <citation type="submission" date="2016-06" db="UniProtKB">
        <authorList>
            <consortium name="WormBaseParasite"/>
        </authorList>
    </citation>
    <scope>IDENTIFICATION</scope>
</reference>
<accession>A0A183CP89</accession>
<evidence type="ECO:0000313" key="2">
    <source>
        <dbReference type="Proteomes" id="UP000050741"/>
    </source>
</evidence>
<dbReference type="Proteomes" id="UP000050741">
    <property type="component" value="Unassembled WGS sequence"/>
</dbReference>
<evidence type="ECO:0000256" key="1">
    <source>
        <dbReference type="SAM" id="MobiDB-lite"/>
    </source>
</evidence>
<protein>
    <submittedName>
        <fullName evidence="3">TolA protein</fullName>
    </submittedName>
</protein>
<reference evidence="2" key="1">
    <citation type="submission" date="2014-05" db="EMBL/GenBank/DDBJ databases">
        <title>The genome and life-stage specific transcriptomes of Globodera pallida elucidate key aspects of plant parasitism by a cyst nematode.</title>
        <authorList>
            <person name="Cotton J.A."/>
            <person name="Lilley C.J."/>
            <person name="Jones L.M."/>
            <person name="Kikuchi T."/>
            <person name="Reid A.J."/>
            <person name="Thorpe P."/>
            <person name="Tsai I.J."/>
            <person name="Beasley H."/>
            <person name="Blok V."/>
            <person name="Cock P.J.A."/>
            <person name="Van den Akker S.E."/>
            <person name="Holroyd N."/>
            <person name="Hunt M."/>
            <person name="Mantelin S."/>
            <person name="Naghra H."/>
            <person name="Pain A."/>
            <person name="Palomares-Rius J.E."/>
            <person name="Zarowiecki M."/>
            <person name="Berriman M."/>
            <person name="Jones J.T."/>
            <person name="Urwin P.E."/>
        </authorList>
    </citation>
    <scope>NUCLEOTIDE SEQUENCE [LARGE SCALE GENOMIC DNA]</scope>
    <source>
        <strain evidence="2">Lindley</strain>
    </source>
</reference>
<dbReference type="WBParaSite" id="GPLIN_001469600">
    <property type="protein sequence ID" value="GPLIN_001469600"/>
    <property type="gene ID" value="GPLIN_001469600"/>
</dbReference>
<name>A0A183CP89_GLOPA</name>
<proteinExistence type="predicted"/>
<feature type="region of interest" description="Disordered" evidence="1">
    <location>
        <begin position="75"/>
        <end position="174"/>
    </location>
</feature>
<organism evidence="2 3">
    <name type="scientific">Globodera pallida</name>
    <name type="common">Potato cyst nematode worm</name>
    <name type="synonym">Heterodera pallida</name>
    <dbReference type="NCBI Taxonomy" id="36090"/>
    <lineage>
        <taxon>Eukaryota</taxon>
        <taxon>Metazoa</taxon>
        <taxon>Ecdysozoa</taxon>
        <taxon>Nematoda</taxon>
        <taxon>Chromadorea</taxon>
        <taxon>Rhabditida</taxon>
        <taxon>Tylenchina</taxon>
        <taxon>Tylenchomorpha</taxon>
        <taxon>Tylenchoidea</taxon>
        <taxon>Heteroderidae</taxon>
        <taxon>Heteroderinae</taxon>
        <taxon>Globodera</taxon>
    </lineage>
</organism>
<sequence length="193" mass="22770">MNQTKRPYAPTLTTLGINEVQAINPIHVKRYSAEFVVEEMEKKIRELTETKERMVEKLNAKYENEAVKQERKMAALQRAAEERKWKAKQAEDDANAKKEAEEKAKKDIEAKAKKDAEEKTKKEAKEKLRKDAEEKKKKLAEVKEKREAERKKREEETKKGAEAHGWEEAARDLENLERMFKEKERKRAEDKTE</sequence>
<dbReference type="AlphaFoldDB" id="A0A183CP89"/>
<keyword evidence="2" id="KW-1185">Reference proteome</keyword>
<evidence type="ECO:0000313" key="3">
    <source>
        <dbReference type="WBParaSite" id="GPLIN_001469600"/>
    </source>
</evidence>